<protein>
    <submittedName>
        <fullName evidence="1">Uncharacterized protein</fullName>
    </submittedName>
</protein>
<proteinExistence type="predicted"/>
<evidence type="ECO:0000313" key="2">
    <source>
        <dbReference type="Proteomes" id="UP000276133"/>
    </source>
</evidence>
<gene>
    <name evidence="1" type="ORF">BpHYR1_054556</name>
</gene>
<dbReference type="Proteomes" id="UP000276133">
    <property type="component" value="Unassembled WGS sequence"/>
</dbReference>
<sequence length="81" mass="9765">MSKLNRLMTKKETITQEPILDKILSRAEYDPNQGRVQILRLMKSYRILNRIWFLEQKKMFKLNSCKIESCIKYQGLLMQKV</sequence>
<accession>A0A3M7SEU4</accession>
<reference evidence="1 2" key="1">
    <citation type="journal article" date="2018" name="Sci. Rep.">
        <title>Genomic signatures of local adaptation to the degree of environmental predictability in rotifers.</title>
        <authorList>
            <person name="Franch-Gras L."/>
            <person name="Hahn C."/>
            <person name="Garcia-Roger E.M."/>
            <person name="Carmona M.J."/>
            <person name="Serra M."/>
            <person name="Gomez A."/>
        </authorList>
    </citation>
    <scope>NUCLEOTIDE SEQUENCE [LARGE SCALE GENOMIC DNA]</scope>
    <source>
        <strain evidence="1">HYR1</strain>
    </source>
</reference>
<dbReference type="EMBL" id="REGN01001501">
    <property type="protein sequence ID" value="RNA34301.1"/>
    <property type="molecule type" value="Genomic_DNA"/>
</dbReference>
<keyword evidence="2" id="KW-1185">Reference proteome</keyword>
<evidence type="ECO:0000313" key="1">
    <source>
        <dbReference type="EMBL" id="RNA34301.1"/>
    </source>
</evidence>
<dbReference type="AlphaFoldDB" id="A0A3M7SEU4"/>
<name>A0A3M7SEU4_BRAPC</name>
<comment type="caution">
    <text evidence="1">The sequence shown here is derived from an EMBL/GenBank/DDBJ whole genome shotgun (WGS) entry which is preliminary data.</text>
</comment>
<organism evidence="1 2">
    <name type="scientific">Brachionus plicatilis</name>
    <name type="common">Marine rotifer</name>
    <name type="synonym">Brachionus muelleri</name>
    <dbReference type="NCBI Taxonomy" id="10195"/>
    <lineage>
        <taxon>Eukaryota</taxon>
        <taxon>Metazoa</taxon>
        <taxon>Spiralia</taxon>
        <taxon>Gnathifera</taxon>
        <taxon>Rotifera</taxon>
        <taxon>Eurotatoria</taxon>
        <taxon>Monogononta</taxon>
        <taxon>Pseudotrocha</taxon>
        <taxon>Ploima</taxon>
        <taxon>Brachionidae</taxon>
        <taxon>Brachionus</taxon>
    </lineage>
</organism>